<dbReference type="Proteomes" id="UP000245202">
    <property type="component" value="Unassembled WGS sequence"/>
</dbReference>
<organism evidence="1 2">
    <name type="scientific">Paenibacillus agaridevorans</name>
    <dbReference type="NCBI Taxonomy" id="171404"/>
    <lineage>
        <taxon>Bacteria</taxon>
        <taxon>Bacillati</taxon>
        <taxon>Bacillota</taxon>
        <taxon>Bacilli</taxon>
        <taxon>Bacillales</taxon>
        <taxon>Paenibacillaceae</taxon>
        <taxon>Paenibacillus</taxon>
    </lineage>
</organism>
<comment type="caution">
    <text evidence="1">The sequence shown here is derived from an EMBL/GenBank/DDBJ whole genome shotgun (WGS) entry which is preliminary data.</text>
</comment>
<reference evidence="1 2" key="1">
    <citation type="submission" date="2017-08" db="EMBL/GenBank/DDBJ databases">
        <title>Substantial Increase in Enzyme Production by Combined Drug-Resistance Mutations in Paenibacillus agaridevorans.</title>
        <authorList>
            <person name="Tanaka Y."/>
            <person name="Funane K."/>
            <person name="Hosaka T."/>
            <person name="Shiwa Y."/>
            <person name="Fujita N."/>
            <person name="Miyazaki T."/>
            <person name="Yoshikawa H."/>
            <person name="Murakami K."/>
            <person name="Kasahara K."/>
            <person name="Inaoka T."/>
            <person name="Hiraga Y."/>
            <person name="Ochi K."/>
        </authorList>
    </citation>
    <scope>NUCLEOTIDE SEQUENCE [LARGE SCALE GENOMIC DNA]</scope>
    <source>
        <strain evidence="1 2">T-3040</strain>
    </source>
</reference>
<evidence type="ECO:0000313" key="2">
    <source>
        <dbReference type="Proteomes" id="UP000245202"/>
    </source>
</evidence>
<dbReference type="AlphaFoldDB" id="A0A2R5ERP1"/>
<proteinExistence type="predicted"/>
<keyword evidence="2" id="KW-1185">Reference proteome</keyword>
<accession>A0A2R5ERP1</accession>
<protein>
    <submittedName>
        <fullName evidence="1">Transcriptional regulator</fullName>
    </submittedName>
</protein>
<dbReference type="EMBL" id="BDQX01000225">
    <property type="protein sequence ID" value="GBG09352.1"/>
    <property type="molecule type" value="Genomic_DNA"/>
</dbReference>
<evidence type="ECO:0000313" key="1">
    <source>
        <dbReference type="EMBL" id="GBG09352.1"/>
    </source>
</evidence>
<dbReference type="GO" id="GO:0003677">
    <property type="term" value="F:DNA binding"/>
    <property type="evidence" value="ECO:0007669"/>
    <property type="project" value="InterPro"/>
</dbReference>
<dbReference type="InterPro" id="IPR010982">
    <property type="entry name" value="Lambda_DNA-bd_dom_sf"/>
</dbReference>
<name>A0A2R5ERP1_9BACL</name>
<sequence length="107" mass="12144">MTKKTLVTIKSMKRGTILKYSVLLSNAIQSKNYSLSELANKLEEFDVKIDKGYLSKLRSGTKSPASDRVNEALAKVLYIDPLELRIAAYKEKIPDDVLERLGNDFYE</sequence>
<gene>
    <name evidence="1" type="ORF">PAT3040_03996</name>
</gene>
<dbReference type="Gene3D" id="1.10.260.40">
    <property type="entry name" value="lambda repressor-like DNA-binding domains"/>
    <property type="match status" value="1"/>
</dbReference>